<proteinExistence type="predicted"/>
<organism evidence="2 3">
    <name type="scientific">Desmophyllum pertusum</name>
    <dbReference type="NCBI Taxonomy" id="174260"/>
    <lineage>
        <taxon>Eukaryota</taxon>
        <taxon>Metazoa</taxon>
        <taxon>Cnidaria</taxon>
        <taxon>Anthozoa</taxon>
        <taxon>Hexacorallia</taxon>
        <taxon>Scleractinia</taxon>
        <taxon>Caryophylliina</taxon>
        <taxon>Caryophylliidae</taxon>
        <taxon>Desmophyllum</taxon>
    </lineage>
</organism>
<feature type="domain" description="SAP" evidence="1">
    <location>
        <begin position="56"/>
        <end position="90"/>
    </location>
</feature>
<comment type="caution">
    <text evidence="2">The sequence shown here is derived from an EMBL/GenBank/DDBJ whole genome shotgun (WGS) entry which is preliminary data.</text>
</comment>
<dbReference type="PROSITE" id="PS50800">
    <property type="entry name" value="SAP"/>
    <property type="match status" value="1"/>
</dbReference>
<gene>
    <name evidence="2" type="ORF">OS493_030662</name>
</gene>
<keyword evidence="3" id="KW-1185">Reference proteome</keyword>
<reference evidence="2" key="1">
    <citation type="submission" date="2023-01" db="EMBL/GenBank/DDBJ databases">
        <title>Genome assembly of the deep-sea coral Lophelia pertusa.</title>
        <authorList>
            <person name="Herrera S."/>
            <person name="Cordes E."/>
        </authorList>
    </citation>
    <scope>NUCLEOTIDE SEQUENCE</scope>
    <source>
        <strain evidence="2">USNM1676648</strain>
        <tissue evidence="2">Polyp</tissue>
    </source>
</reference>
<evidence type="ECO:0000313" key="3">
    <source>
        <dbReference type="Proteomes" id="UP001163046"/>
    </source>
</evidence>
<evidence type="ECO:0000259" key="1">
    <source>
        <dbReference type="PROSITE" id="PS50800"/>
    </source>
</evidence>
<dbReference type="EMBL" id="MU825906">
    <property type="protein sequence ID" value="KAJ7383129.1"/>
    <property type="molecule type" value="Genomic_DNA"/>
</dbReference>
<evidence type="ECO:0000313" key="2">
    <source>
        <dbReference type="EMBL" id="KAJ7383129.1"/>
    </source>
</evidence>
<accession>A0A9X0D352</accession>
<dbReference type="AlphaFoldDB" id="A0A9X0D352"/>
<sequence>MQDIGINFYIFEVRGDDGKASTTWTSLDGNELNVVLEKLNLKAVLNDMHDKSLSTLDVLNKTSLARLCRERDLPTSGKKETLKSHLKDWMKKNGVSSLFPAASNVPDPNSNDSQTCLKVDKLVDLWKDFHTLMLALRANPEDDTYMSPQTFHHHARNWGMNFRCVTFDEVNFNLNNSQGFRALCKGNQC</sequence>
<name>A0A9X0D352_9CNID</name>
<dbReference type="InterPro" id="IPR003034">
    <property type="entry name" value="SAP_dom"/>
</dbReference>
<dbReference type="Proteomes" id="UP001163046">
    <property type="component" value="Unassembled WGS sequence"/>
</dbReference>
<protein>
    <recommendedName>
        <fullName evidence="1">SAP domain-containing protein</fullName>
    </recommendedName>
</protein>